<dbReference type="AlphaFoldDB" id="A0A1R3FYX8"/>
<protein>
    <submittedName>
        <fullName evidence="1">Uncharacterized protein</fullName>
    </submittedName>
</protein>
<name>A0A1R3FYX8_COCAP</name>
<accession>A0A1R3FYX8</accession>
<sequence length="26" mass="2945">MTTLAFSFDNLQEVPDFDSLRLNPSS</sequence>
<proteinExistence type="predicted"/>
<dbReference type="Gramene" id="OMO50990">
    <property type="protein sequence ID" value="OMO50990"/>
    <property type="gene ID" value="CCACVL1_30082"/>
</dbReference>
<evidence type="ECO:0000313" key="2">
    <source>
        <dbReference type="Proteomes" id="UP000188268"/>
    </source>
</evidence>
<organism evidence="1 2">
    <name type="scientific">Corchorus capsularis</name>
    <name type="common">Jute</name>
    <dbReference type="NCBI Taxonomy" id="210143"/>
    <lineage>
        <taxon>Eukaryota</taxon>
        <taxon>Viridiplantae</taxon>
        <taxon>Streptophyta</taxon>
        <taxon>Embryophyta</taxon>
        <taxon>Tracheophyta</taxon>
        <taxon>Spermatophyta</taxon>
        <taxon>Magnoliopsida</taxon>
        <taxon>eudicotyledons</taxon>
        <taxon>Gunneridae</taxon>
        <taxon>Pentapetalae</taxon>
        <taxon>rosids</taxon>
        <taxon>malvids</taxon>
        <taxon>Malvales</taxon>
        <taxon>Malvaceae</taxon>
        <taxon>Grewioideae</taxon>
        <taxon>Apeibeae</taxon>
        <taxon>Corchorus</taxon>
    </lineage>
</organism>
<comment type="caution">
    <text evidence="1">The sequence shown here is derived from an EMBL/GenBank/DDBJ whole genome shotgun (WGS) entry which is preliminary data.</text>
</comment>
<reference evidence="1 2" key="1">
    <citation type="submission" date="2013-09" db="EMBL/GenBank/DDBJ databases">
        <title>Corchorus capsularis genome sequencing.</title>
        <authorList>
            <person name="Alam M."/>
            <person name="Haque M.S."/>
            <person name="Islam M.S."/>
            <person name="Emdad E.M."/>
            <person name="Islam M.M."/>
            <person name="Ahmed B."/>
            <person name="Halim A."/>
            <person name="Hossen Q.M.M."/>
            <person name="Hossain M.Z."/>
            <person name="Ahmed R."/>
            <person name="Khan M.M."/>
            <person name="Islam R."/>
            <person name="Rashid M.M."/>
            <person name="Khan S.A."/>
            <person name="Rahman M.S."/>
            <person name="Alam M."/>
        </authorList>
    </citation>
    <scope>NUCLEOTIDE SEQUENCE [LARGE SCALE GENOMIC DNA]</scope>
    <source>
        <strain evidence="2">cv. CVL-1</strain>
        <tissue evidence="1">Whole seedling</tissue>
    </source>
</reference>
<evidence type="ECO:0000313" key="1">
    <source>
        <dbReference type="EMBL" id="OMO50990.1"/>
    </source>
</evidence>
<dbReference type="Proteomes" id="UP000188268">
    <property type="component" value="Unassembled WGS sequence"/>
</dbReference>
<keyword evidence="2" id="KW-1185">Reference proteome</keyword>
<dbReference type="EMBL" id="AWWV01015988">
    <property type="protein sequence ID" value="OMO50990.1"/>
    <property type="molecule type" value="Genomic_DNA"/>
</dbReference>
<gene>
    <name evidence="1" type="ORF">CCACVL1_30082</name>
</gene>